<evidence type="ECO:0000313" key="2">
    <source>
        <dbReference type="EMBL" id="KAF7412800.1"/>
    </source>
</evidence>
<proteinExistence type="predicted"/>
<feature type="region of interest" description="Disordered" evidence="1">
    <location>
        <begin position="68"/>
        <end position="93"/>
    </location>
</feature>
<evidence type="ECO:0000256" key="1">
    <source>
        <dbReference type="SAM" id="MobiDB-lite"/>
    </source>
</evidence>
<comment type="caution">
    <text evidence="2">The sequence shown here is derived from an EMBL/GenBank/DDBJ whole genome shotgun (WGS) entry which is preliminary data.</text>
</comment>
<feature type="region of interest" description="Disordered" evidence="1">
    <location>
        <begin position="184"/>
        <end position="220"/>
    </location>
</feature>
<accession>A0A834NJU8</accession>
<reference evidence="2" key="1">
    <citation type="journal article" date="2020" name="G3 (Bethesda)">
        <title>High-Quality Assemblies for Three Invasive Social Wasps from the &lt;i&gt;Vespula&lt;/i&gt; Genus.</title>
        <authorList>
            <person name="Harrop T.W.R."/>
            <person name="Guhlin J."/>
            <person name="McLaughlin G.M."/>
            <person name="Permina E."/>
            <person name="Stockwell P."/>
            <person name="Gilligan J."/>
            <person name="Le Lec M.F."/>
            <person name="Gruber M.A.M."/>
            <person name="Quinn O."/>
            <person name="Lovegrove M."/>
            <person name="Duncan E.J."/>
            <person name="Remnant E.J."/>
            <person name="Van Eeckhoven J."/>
            <person name="Graham B."/>
            <person name="Knapp R.A."/>
            <person name="Langford K.W."/>
            <person name="Kronenberg Z."/>
            <person name="Press M.O."/>
            <person name="Eacker S.M."/>
            <person name="Wilson-Rankin E.E."/>
            <person name="Purcell J."/>
            <person name="Lester P.J."/>
            <person name="Dearden P.K."/>
        </authorList>
    </citation>
    <scope>NUCLEOTIDE SEQUENCE</scope>
    <source>
        <strain evidence="2">Volc-1</strain>
    </source>
</reference>
<protein>
    <submittedName>
        <fullName evidence="2">Uncharacterized protein</fullName>
    </submittedName>
</protein>
<evidence type="ECO:0000313" key="3">
    <source>
        <dbReference type="Proteomes" id="UP000600918"/>
    </source>
</evidence>
<keyword evidence="3" id="KW-1185">Reference proteome</keyword>
<dbReference type="Proteomes" id="UP000600918">
    <property type="component" value="Unassembled WGS sequence"/>
</dbReference>
<dbReference type="EMBL" id="JACSDY010000012">
    <property type="protein sequence ID" value="KAF7412800.1"/>
    <property type="molecule type" value="Genomic_DNA"/>
</dbReference>
<organism evidence="2 3">
    <name type="scientific">Vespula pensylvanica</name>
    <name type="common">Western yellow jacket</name>
    <name type="synonym">Wasp</name>
    <dbReference type="NCBI Taxonomy" id="30213"/>
    <lineage>
        <taxon>Eukaryota</taxon>
        <taxon>Metazoa</taxon>
        <taxon>Ecdysozoa</taxon>
        <taxon>Arthropoda</taxon>
        <taxon>Hexapoda</taxon>
        <taxon>Insecta</taxon>
        <taxon>Pterygota</taxon>
        <taxon>Neoptera</taxon>
        <taxon>Endopterygota</taxon>
        <taxon>Hymenoptera</taxon>
        <taxon>Apocrita</taxon>
        <taxon>Aculeata</taxon>
        <taxon>Vespoidea</taxon>
        <taxon>Vespidae</taxon>
        <taxon>Vespinae</taxon>
        <taxon>Vespula</taxon>
    </lineage>
</organism>
<feature type="compositionally biased region" description="Basic and acidic residues" evidence="1">
    <location>
        <begin position="15"/>
        <end position="28"/>
    </location>
</feature>
<dbReference type="AlphaFoldDB" id="A0A834NJU8"/>
<name>A0A834NJU8_VESPE</name>
<gene>
    <name evidence="2" type="ORF">H0235_012651</name>
</gene>
<feature type="region of interest" description="Disordered" evidence="1">
    <location>
        <begin position="1"/>
        <end position="43"/>
    </location>
</feature>
<sequence length="220" mass="23831">MLRFPASRTPARPSEPSRKELEQARELDEQVAVSPPAAPAPVPVSVPATAIAAAAAAGKIAAAREQQQRQISSREKGSVYRKGGGSRTSSKRFTNGSTISFVRCNPLVGSSGESIAPTWFPGILKGTRNGQAACMIIEEYPPLPIKPRQNPHQDTTHRFLNHLVLPKHRTSKFSRAAYLTADNENHPDSTRYELPSGSNCLATSLHSNQTAAGKREKEEI</sequence>
<feature type="compositionally biased region" description="Polar residues" evidence="1">
    <location>
        <begin position="196"/>
        <end position="211"/>
    </location>
</feature>